<protein>
    <submittedName>
        <fullName evidence="2">Uncharacterized protein</fullName>
    </submittedName>
</protein>
<keyword evidence="3" id="KW-1185">Reference proteome</keyword>
<dbReference type="Gramene" id="EFJ18596">
    <property type="protein sequence ID" value="EFJ18596"/>
    <property type="gene ID" value="SELMODRAFT_420074"/>
</dbReference>
<accession>D8SAG5</accession>
<gene>
    <name evidence="2" type="ORF">SELMODRAFT_420074</name>
</gene>
<dbReference type="EMBL" id="GL377609">
    <property type="protein sequence ID" value="EFJ18596.1"/>
    <property type="molecule type" value="Genomic_DNA"/>
</dbReference>
<proteinExistence type="predicted"/>
<evidence type="ECO:0000256" key="1">
    <source>
        <dbReference type="SAM" id="MobiDB-lite"/>
    </source>
</evidence>
<sequence length="464" mass="53019">MGSYSKQGHWQLGNSNIPIQCYEAQALKEKDVREFATNTLTTNDDPLVIKPFLRRLATLEPNQDKNNEEKGSVDEEDIFPLLEETLPTQDNMNITGVEEQSDGGDEPHQGSPKTSLSPKIVALGHVANRPIIVYDSDGRGFEDYDCWSINNDGLMPPMHLMKLFSEPLRIVPTSSCYSMRRDLHRNWAAAQQLRELFNTTETLYYKFYHFCIEKAMLQPYKLAHTHFMPSCILIAPNNEFSCFQFAFNTNLHTLNYKVVYASEIGGALVWEESTIDAGGPYAKSIKEAIRQILRSTHGLFVLKEGATYWHPRMPVHSRTLRQEKWDVVSCRCTIATLAIVAGEVLDENDRQLARRGLYEMDLKASTPHIWNALNQLRGYGGMRGCGGLALPIHQAKYSGRLTLRWPPTLNVHGSLLKDFGENFRSWIVDIIQDMSLKELSKFLHFVVDSPEFRPREPIWIQVKR</sequence>
<dbReference type="HOGENOM" id="CLU_021877_1_0_1"/>
<dbReference type="AlphaFoldDB" id="D8SAG5"/>
<evidence type="ECO:0000313" key="2">
    <source>
        <dbReference type="EMBL" id="EFJ18596.1"/>
    </source>
</evidence>
<organism evidence="3">
    <name type="scientific">Selaginella moellendorffii</name>
    <name type="common">Spikemoss</name>
    <dbReference type="NCBI Taxonomy" id="88036"/>
    <lineage>
        <taxon>Eukaryota</taxon>
        <taxon>Viridiplantae</taxon>
        <taxon>Streptophyta</taxon>
        <taxon>Embryophyta</taxon>
        <taxon>Tracheophyta</taxon>
        <taxon>Lycopodiopsida</taxon>
        <taxon>Selaginellales</taxon>
        <taxon>Selaginellaceae</taxon>
        <taxon>Selaginella</taxon>
    </lineage>
</organism>
<name>D8SAG5_SELML</name>
<reference evidence="2 3" key="1">
    <citation type="journal article" date="2011" name="Science">
        <title>The Selaginella genome identifies genetic changes associated with the evolution of vascular plants.</title>
        <authorList>
            <person name="Banks J.A."/>
            <person name="Nishiyama T."/>
            <person name="Hasebe M."/>
            <person name="Bowman J.L."/>
            <person name="Gribskov M."/>
            <person name="dePamphilis C."/>
            <person name="Albert V.A."/>
            <person name="Aono N."/>
            <person name="Aoyama T."/>
            <person name="Ambrose B.A."/>
            <person name="Ashton N.W."/>
            <person name="Axtell M.J."/>
            <person name="Barker E."/>
            <person name="Barker M.S."/>
            <person name="Bennetzen J.L."/>
            <person name="Bonawitz N.D."/>
            <person name="Chapple C."/>
            <person name="Cheng C."/>
            <person name="Correa L.G."/>
            <person name="Dacre M."/>
            <person name="DeBarry J."/>
            <person name="Dreyer I."/>
            <person name="Elias M."/>
            <person name="Engstrom E.M."/>
            <person name="Estelle M."/>
            <person name="Feng L."/>
            <person name="Finet C."/>
            <person name="Floyd S.K."/>
            <person name="Frommer W.B."/>
            <person name="Fujita T."/>
            <person name="Gramzow L."/>
            <person name="Gutensohn M."/>
            <person name="Harholt J."/>
            <person name="Hattori M."/>
            <person name="Heyl A."/>
            <person name="Hirai T."/>
            <person name="Hiwatashi Y."/>
            <person name="Ishikawa M."/>
            <person name="Iwata M."/>
            <person name="Karol K.G."/>
            <person name="Koehler B."/>
            <person name="Kolukisaoglu U."/>
            <person name="Kubo M."/>
            <person name="Kurata T."/>
            <person name="Lalonde S."/>
            <person name="Li K."/>
            <person name="Li Y."/>
            <person name="Litt A."/>
            <person name="Lyons E."/>
            <person name="Manning G."/>
            <person name="Maruyama T."/>
            <person name="Michael T.P."/>
            <person name="Mikami K."/>
            <person name="Miyazaki S."/>
            <person name="Morinaga S."/>
            <person name="Murata T."/>
            <person name="Mueller-Roeber B."/>
            <person name="Nelson D.R."/>
            <person name="Obara M."/>
            <person name="Oguri Y."/>
            <person name="Olmstead R.G."/>
            <person name="Onodera N."/>
            <person name="Petersen B.L."/>
            <person name="Pils B."/>
            <person name="Prigge M."/>
            <person name="Rensing S.A."/>
            <person name="Riano-Pachon D.M."/>
            <person name="Roberts A.W."/>
            <person name="Sato Y."/>
            <person name="Scheller H.V."/>
            <person name="Schulz B."/>
            <person name="Schulz C."/>
            <person name="Shakirov E.V."/>
            <person name="Shibagaki N."/>
            <person name="Shinohara N."/>
            <person name="Shippen D.E."/>
            <person name="Soerensen I."/>
            <person name="Sotooka R."/>
            <person name="Sugimoto N."/>
            <person name="Sugita M."/>
            <person name="Sumikawa N."/>
            <person name="Tanurdzic M."/>
            <person name="Theissen G."/>
            <person name="Ulvskov P."/>
            <person name="Wakazuki S."/>
            <person name="Weng J.K."/>
            <person name="Willats W.W."/>
            <person name="Wipf D."/>
            <person name="Wolf P.G."/>
            <person name="Yang L."/>
            <person name="Zimmer A.D."/>
            <person name="Zhu Q."/>
            <person name="Mitros T."/>
            <person name="Hellsten U."/>
            <person name="Loque D."/>
            <person name="Otillar R."/>
            <person name="Salamov A."/>
            <person name="Schmutz J."/>
            <person name="Shapiro H."/>
            <person name="Lindquist E."/>
            <person name="Lucas S."/>
            <person name="Rokhsar D."/>
            <person name="Grigoriev I.V."/>
        </authorList>
    </citation>
    <scope>NUCLEOTIDE SEQUENCE [LARGE SCALE GENOMIC DNA]</scope>
</reference>
<dbReference type="Proteomes" id="UP000001514">
    <property type="component" value="Unassembled WGS sequence"/>
</dbReference>
<dbReference type="InParanoid" id="D8SAG5"/>
<feature type="region of interest" description="Disordered" evidence="1">
    <location>
        <begin position="89"/>
        <end position="117"/>
    </location>
</feature>
<dbReference type="KEGG" id="smo:SELMODRAFT_420074"/>
<evidence type="ECO:0000313" key="3">
    <source>
        <dbReference type="Proteomes" id="UP000001514"/>
    </source>
</evidence>